<sequence>MQKAMELLRNQDMKCYEVADMVGYNTPEYFSVCFKKHTGLSPIEFKNRL</sequence>
<evidence type="ECO:0000259" key="4">
    <source>
        <dbReference type="PROSITE" id="PS01124"/>
    </source>
</evidence>
<dbReference type="RefSeq" id="WP_245741418.1">
    <property type="nucleotide sequence ID" value="NZ_FNZK01000014.1"/>
</dbReference>
<dbReference type="PROSITE" id="PS01124">
    <property type="entry name" value="HTH_ARAC_FAMILY_2"/>
    <property type="match status" value="1"/>
</dbReference>
<reference evidence="5 6" key="1">
    <citation type="submission" date="2016-10" db="EMBL/GenBank/DDBJ databases">
        <authorList>
            <person name="de Groot N.N."/>
        </authorList>
    </citation>
    <scope>NUCLEOTIDE SEQUENCE [LARGE SCALE GENOMIC DNA]</scope>
    <source>
        <strain evidence="5 6">DSM 2179</strain>
    </source>
</reference>
<evidence type="ECO:0000256" key="3">
    <source>
        <dbReference type="ARBA" id="ARBA00023163"/>
    </source>
</evidence>
<dbReference type="InterPro" id="IPR009057">
    <property type="entry name" value="Homeodomain-like_sf"/>
</dbReference>
<keyword evidence="6" id="KW-1185">Reference proteome</keyword>
<accession>A0A1H7AUZ0</accession>
<dbReference type="Proteomes" id="UP000199662">
    <property type="component" value="Unassembled WGS sequence"/>
</dbReference>
<evidence type="ECO:0000256" key="2">
    <source>
        <dbReference type="ARBA" id="ARBA00023125"/>
    </source>
</evidence>
<evidence type="ECO:0000313" key="6">
    <source>
        <dbReference type="Proteomes" id="UP000199662"/>
    </source>
</evidence>
<dbReference type="InterPro" id="IPR018060">
    <property type="entry name" value="HTH_AraC"/>
</dbReference>
<dbReference type="PANTHER" id="PTHR43280:SF2">
    <property type="entry name" value="HTH-TYPE TRANSCRIPTIONAL REGULATOR EXSA"/>
    <property type="match status" value="1"/>
</dbReference>
<dbReference type="PANTHER" id="PTHR43280">
    <property type="entry name" value="ARAC-FAMILY TRANSCRIPTIONAL REGULATOR"/>
    <property type="match status" value="1"/>
</dbReference>
<dbReference type="Pfam" id="PF12833">
    <property type="entry name" value="HTH_18"/>
    <property type="match status" value="1"/>
</dbReference>
<name>A0A1H7AUZ0_9FIRM</name>
<dbReference type="EMBL" id="FNZK01000014">
    <property type="protein sequence ID" value="SEJ69433.1"/>
    <property type="molecule type" value="Genomic_DNA"/>
</dbReference>
<dbReference type="STRING" id="84035.SAMN05660742_1146"/>
<evidence type="ECO:0000313" key="5">
    <source>
        <dbReference type="EMBL" id="SEJ69433.1"/>
    </source>
</evidence>
<proteinExistence type="predicted"/>
<keyword evidence="2" id="KW-0238">DNA-binding</keyword>
<keyword evidence="3" id="KW-0804">Transcription</keyword>
<protein>
    <submittedName>
        <fullName evidence="5">Helix-turn-helix domain-containing protein</fullName>
    </submittedName>
</protein>
<dbReference type="AlphaFoldDB" id="A0A1H7AUZ0"/>
<feature type="domain" description="HTH araC/xylS-type" evidence="4">
    <location>
        <begin position="1"/>
        <end position="48"/>
    </location>
</feature>
<keyword evidence="1" id="KW-0805">Transcription regulation</keyword>
<dbReference type="Gene3D" id="1.10.10.60">
    <property type="entry name" value="Homeodomain-like"/>
    <property type="match status" value="1"/>
</dbReference>
<dbReference type="GO" id="GO:0043565">
    <property type="term" value="F:sequence-specific DNA binding"/>
    <property type="evidence" value="ECO:0007669"/>
    <property type="project" value="InterPro"/>
</dbReference>
<evidence type="ECO:0000256" key="1">
    <source>
        <dbReference type="ARBA" id="ARBA00023015"/>
    </source>
</evidence>
<gene>
    <name evidence="5" type="ORF">SAMN05660742_1146</name>
</gene>
<dbReference type="GO" id="GO:0003700">
    <property type="term" value="F:DNA-binding transcription factor activity"/>
    <property type="evidence" value="ECO:0007669"/>
    <property type="project" value="InterPro"/>
</dbReference>
<dbReference type="SUPFAM" id="SSF46689">
    <property type="entry name" value="Homeodomain-like"/>
    <property type="match status" value="1"/>
</dbReference>
<organism evidence="5 6">
    <name type="scientific">Propionispira arboris</name>
    <dbReference type="NCBI Taxonomy" id="84035"/>
    <lineage>
        <taxon>Bacteria</taxon>
        <taxon>Bacillati</taxon>
        <taxon>Bacillota</taxon>
        <taxon>Negativicutes</taxon>
        <taxon>Selenomonadales</taxon>
        <taxon>Selenomonadaceae</taxon>
        <taxon>Propionispira</taxon>
    </lineage>
</organism>